<dbReference type="Gene3D" id="3.30.360.10">
    <property type="entry name" value="Dihydrodipicolinate Reductase, domain 2"/>
    <property type="match status" value="1"/>
</dbReference>
<dbReference type="Proteomes" id="UP000663829">
    <property type="component" value="Unassembled WGS sequence"/>
</dbReference>
<accession>A0A813VI40</accession>
<evidence type="ECO:0000313" key="3">
    <source>
        <dbReference type="EMBL" id="CAF0754184.1"/>
    </source>
</evidence>
<dbReference type="SUPFAM" id="SSF51735">
    <property type="entry name" value="NAD(P)-binding Rossmann-fold domains"/>
    <property type="match status" value="1"/>
</dbReference>
<dbReference type="Pfam" id="PF02894">
    <property type="entry name" value="GFO_IDH_MocA_C"/>
    <property type="match status" value="1"/>
</dbReference>
<feature type="domain" description="Gfo/Idh/MocA-like oxidoreductase N-terminal" evidence="1">
    <location>
        <begin position="18"/>
        <end position="136"/>
    </location>
</feature>
<proteinExistence type="predicted"/>
<sequence>MSEKANVSSSFRQVTGIILGCGSRGTVYSSYANFYPERFNIVAIADNRLAARKKLQKRFNLDDKHVYDNWQHVAALENKIADCVLIALPDIEHYEATIAFASKGYHILLEKPMATSLEHCIRIVELCEEKNLILVVCHVLRYLPVVKKIKQLLNNNIIGYFHFAHSFVRGNWHNTKQSTFSLLAKCCHDLDLIQYWFQPSKCVQVSSFGKLMHFKKENKPVGAGDRCLHCSVEDKCPYSAKKIYLDSMTVGWPVSAICDIEDNDKYNTVRTKVINALENGNYGKCVYGNCNNDVVDQQVVLMNFDDGGTATLSMVAFTQEICVRTTRLFGTMGELKWEGRNKIIHDDFLTGDRTVYDEEENMNDAGIMSGHGGADYYAMDSFIKAVACNDRSLVGTGPQESLRSHVIAFAAETARLENRICSISEFI</sequence>
<evidence type="ECO:0000259" key="1">
    <source>
        <dbReference type="Pfam" id="PF01408"/>
    </source>
</evidence>
<evidence type="ECO:0000313" key="7">
    <source>
        <dbReference type="Proteomes" id="UP000663829"/>
    </source>
</evidence>
<dbReference type="InterPro" id="IPR036291">
    <property type="entry name" value="NAD(P)-bd_dom_sf"/>
</dbReference>
<protein>
    <recommendedName>
        <fullName evidence="8">Streptomycin biosynthesis protein StrI</fullName>
    </recommendedName>
</protein>
<dbReference type="PANTHER" id="PTHR43377:SF2">
    <property type="entry name" value="BINDING ROSSMANN FOLD OXIDOREDUCTASE, PUTATIVE (AFU_ORTHOLOGUE AFUA_4G00560)-RELATED"/>
    <property type="match status" value="1"/>
</dbReference>
<reference evidence="4" key="1">
    <citation type="submission" date="2021-02" db="EMBL/GenBank/DDBJ databases">
        <authorList>
            <person name="Nowell W R."/>
        </authorList>
    </citation>
    <scope>NUCLEOTIDE SEQUENCE</scope>
</reference>
<dbReference type="Proteomes" id="UP000677228">
    <property type="component" value="Unassembled WGS sequence"/>
</dbReference>
<dbReference type="Gene3D" id="3.40.50.720">
    <property type="entry name" value="NAD(P)-binding Rossmann-like Domain"/>
    <property type="match status" value="1"/>
</dbReference>
<dbReference type="EMBL" id="CAJNOK010000451">
    <property type="protein sequence ID" value="CAF0754184.1"/>
    <property type="molecule type" value="Genomic_DNA"/>
</dbReference>
<dbReference type="InterPro" id="IPR000683">
    <property type="entry name" value="Gfo/Idh/MocA-like_OxRdtase_N"/>
</dbReference>
<evidence type="ECO:0008006" key="8">
    <source>
        <dbReference type="Google" id="ProtNLM"/>
    </source>
</evidence>
<dbReference type="Proteomes" id="UP000682733">
    <property type="component" value="Unassembled WGS sequence"/>
</dbReference>
<dbReference type="EMBL" id="CAJOBC010000779">
    <property type="protein sequence ID" value="CAF3625055.1"/>
    <property type="molecule type" value="Genomic_DNA"/>
</dbReference>
<dbReference type="AlphaFoldDB" id="A0A813VI40"/>
<organism evidence="4 7">
    <name type="scientific">Didymodactylos carnosus</name>
    <dbReference type="NCBI Taxonomy" id="1234261"/>
    <lineage>
        <taxon>Eukaryota</taxon>
        <taxon>Metazoa</taxon>
        <taxon>Spiralia</taxon>
        <taxon>Gnathifera</taxon>
        <taxon>Rotifera</taxon>
        <taxon>Eurotatoria</taxon>
        <taxon>Bdelloidea</taxon>
        <taxon>Philodinida</taxon>
        <taxon>Philodinidae</taxon>
        <taxon>Didymodactylos</taxon>
    </lineage>
</organism>
<dbReference type="Pfam" id="PF01408">
    <property type="entry name" value="GFO_IDH_MocA"/>
    <property type="match status" value="1"/>
</dbReference>
<dbReference type="SUPFAM" id="SSF55347">
    <property type="entry name" value="Glyceraldehyde-3-phosphate dehydrogenase-like, C-terminal domain"/>
    <property type="match status" value="1"/>
</dbReference>
<evidence type="ECO:0000313" key="6">
    <source>
        <dbReference type="EMBL" id="CAF3625055.1"/>
    </source>
</evidence>
<dbReference type="EMBL" id="CAJNOQ010000779">
    <property type="protein sequence ID" value="CAF0837803.1"/>
    <property type="molecule type" value="Genomic_DNA"/>
</dbReference>
<gene>
    <name evidence="4" type="ORF">GPM918_LOCUS5401</name>
    <name evidence="3" type="ORF">OVA965_LOCUS2189</name>
    <name evidence="6" type="ORF">SRO942_LOCUS5401</name>
    <name evidence="5" type="ORF">TMI583_LOCUS2189</name>
</gene>
<dbReference type="OrthoDB" id="2129491at2759"/>
<dbReference type="PANTHER" id="PTHR43377">
    <property type="entry name" value="BILIVERDIN REDUCTASE A"/>
    <property type="match status" value="1"/>
</dbReference>
<evidence type="ECO:0000313" key="5">
    <source>
        <dbReference type="EMBL" id="CAF3533248.1"/>
    </source>
</evidence>
<dbReference type="Proteomes" id="UP000681722">
    <property type="component" value="Unassembled WGS sequence"/>
</dbReference>
<dbReference type="GO" id="GO:0000166">
    <property type="term" value="F:nucleotide binding"/>
    <property type="evidence" value="ECO:0007669"/>
    <property type="project" value="InterPro"/>
</dbReference>
<comment type="caution">
    <text evidence="4">The sequence shown here is derived from an EMBL/GenBank/DDBJ whole genome shotgun (WGS) entry which is preliminary data.</text>
</comment>
<feature type="domain" description="Gfo/Idh/MocA-like oxidoreductase C-terminal" evidence="2">
    <location>
        <begin position="160"/>
        <end position="408"/>
    </location>
</feature>
<name>A0A813VI40_9BILA</name>
<dbReference type="InterPro" id="IPR004104">
    <property type="entry name" value="Gfo/Idh/MocA-like_OxRdtase_C"/>
</dbReference>
<dbReference type="InterPro" id="IPR051450">
    <property type="entry name" value="Gfo/Idh/MocA_Oxidoreductases"/>
</dbReference>
<evidence type="ECO:0000313" key="4">
    <source>
        <dbReference type="EMBL" id="CAF0837803.1"/>
    </source>
</evidence>
<dbReference type="EMBL" id="CAJOBA010000451">
    <property type="protein sequence ID" value="CAF3533248.1"/>
    <property type="molecule type" value="Genomic_DNA"/>
</dbReference>
<evidence type="ECO:0000259" key="2">
    <source>
        <dbReference type="Pfam" id="PF02894"/>
    </source>
</evidence>
<keyword evidence="7" id="KW-1185">Reference proteome</keyword>